<evidence type="ECO:0000313" key="2">
    <source>
        <dbReference type="Proteomes" id="UP001151287"/>
    </source>
</evidence>
<dbReference type="AlphaFoldDB" id="A0A9Q0CIQ1"/>
<dbReference type="EMBL" id="JAMQYH010000003">
    <property type="protein sequence ID" value="KAJ1694719.1"/>
    <property type="molecule type" value="Genomic_DNA"/>
</dbReference>
<dbReference type="CDD" id="cd07067">
    <property type="entry name" value="HP_PGM_like"/>
    <property type="match status" value="1"/>
</dbReference>
<evidence type="ECO:0008006" key="3">
    <source>
        <dbReference type="Google" id="ProtNLM"/>
    </source>
</evidence>
<gene>
    <name evidence="1" type="ORF">LUZ63_011417</name>
</gene>
<evidence type="ECO:0000313" key="1">
    <source>
        <dbReference type="EMBL" id="KAJ1694719.1"/>
    </source>
</evidence>
<dbReference type="Pfam" id="PF00300">
    <property type="entry name" value="His_Phos_1"/>
    <property type="match status" value="2"/>
</dbReference>
<dbReference type="PIRSF" id="PIRSF015897">
    <property type="entry name" value="PRIB5"/>
    <property type="match status" value="1"/>
</dbReference>
<keyword evidence="2" id="KW-1185">Reference proteome</keyword>
<dbReference type="InterPro" id="IPR013078">
    <property type="entry name" value="His_Pase_superF_clade-1"/>
</dbReference>
<name>A0A9Q0CIQ1_9POAL</name>
<comment type="caution">
    <text evidence="1">The sequence shown here is derived from an EMBL/GenBank/DDBJ whole genome shotgun (WGS) entry which is preliminary data.</text>
</comment>
<dbReference type="PANTHER" id="PTHR16469:SF27">
    <property type="entry name" value="UBIQUITIN-ASSOCIATED AND SH3 DOMAIN-CONTAINING BA-RELATED"/>
    <property type="match status" value="1"/>
</dbReference>
<dbReference type="InterPro" id="IPR051710">
    <property type="entry name" value="Phosphatase_SH3-domain"/>
</dbReference>
<sequence>MEAEGNEERVQHVVVMRHGDRIDHFDPNWVTQAARPWDPVLTDGGKARARATGACLAALDFPIHRVFVSPFVRCRETAAEVITALCSVGGTDIDPSRVKVAIEYGLSEMLNNQVVEPSVVPKDGNWFPDVSQLEAIFPQETVDHSVTPIYQQIPAYGESVVNARRRFASVIRSLADKYPHENLLLITHGEGVWVSVQYFYKYVDMFVDYCGYSLLERKITFKSTEEFTSENFNLLTKNNDTGLIYRDLPLA</sequence>
<accession>A0A9Q0CIQ1</accession>
<dbReference type="Proteomes" id="UP001151287">
    <property type="component" value="Unassembled WGS sequence"/>
</dbReference>
<dbReference type="Gene3D" id="3.40.50.1240">
    <property type="entry name" value="Phosphoglycerate mutase-like"/>
    <property type="match status" value="1"/>
</dbReference>
<reference evidence="1" key="1">
    <citation type="journal article" date="2022" name="Cell">
        <title>Repeat-based holocentromeres influence genome architecture and karyotype evolution.</title>
        <authorList>
            <person name="Hofstatter P.G."/>
            <person name="Thangavel G."/>
            <person name="Lux T."/>
            <person name="Neumann P."/>
            <person name="Vondrak T."/>
            <person name="Novak P."/>
            <person name="Zhang M."/>
            <person name="Costa L."/>
            <person name="Castellani M."/>
            <person name="Scott A."/>
            <person name="Toegelov H."/>
            <person name="Fuchs J."/>
            <person name="Mata-Sucre Y."/>
            <person name="Dias Y."/>
            <person name="Vanzela A.L.L."/>
            <person name="Huettel B."/>
            <person name="Almeida C.C.S."/>
            <person name="Simkova H."/>
            <person name="Souza G."/>
            <person name="Pedrosa-Harand A."/>
            <person name="Macas J."/>
            <person name="Mayer K.F.X."/>
            <person name="Houben A."/>
            <person name="Marques A."/>
        </authorList>
    </citation>
    <scope>NUCLEOTIDE SEQUENCE</scope>
    <source>
        <strain evidence="1">RhyBre1mFocal</strain>
    </source>
</reference>
<dbReference type="OrthoDB" id="414418at2759"/>
<proteinExistence type="predicted"/>
<dbReference type="InterPro" id="IPR012398">
    <property type="entry name" value="PRIB5"/>
</dbReference>
<organism evidence="1 2">
    <name type="scientific">Rhynchospora breviuscula</name>
    <dbReference type="NCBI Taxonomy" id="2022672"/>
    <lineage>
        <taxon>Eukaryota</taxon>
        <taxon>Viridiplantae</taxon>
        <taxon>Streptophyta</taxon>
        <taxon>Embryophyta</taxon>
        <taxon>Tracheophyta</taxon>
        <taxon>Spermatophyta</taxon>
        <taxon>Magnoliopsida</taxon>
        <taxon>Liliopsida</taxon>
        <taxon>Poales</taxon>
        <taxon>Cyperaceae</taxon>
        <taxon>Cyperoideae</taxon>
        <taxon>Rhynchosporeae</taxon>
        <taxon>Rhynchospora</taxon>
    </lineage>
</organism>
<protein>
    <recommendedName>
        <fullName evidence="3">Phosphoglycerate mutase family protein</fullName>
    </recommendedName>
</protein>
<dbReference type="InterPro" id="IPR029033">
    <property type="entry name" value="His_PPase_superfam"/>
</dbReference>
<dbReference type="PANTHER" id="PTHR16469">
    <property type="entry name" value="UBIQUITIN-ASSOCIATED AND SH3 DOMAIN-CONTAINING BA-RELATED"/>
    <property type="match status" value="1"/>
</dbReference>
<dbReference type="SUPFAM" id="SSF53254">
    <property type="entry name" value="Phosphoglycerate mutase-like"/>
    <property type="match status" value="1"/>
</dbReference>